<evidence type="ECO:0000256" key="1">
    <source>
        <dbReference type="SAM" id="MobiDB-lite"/>
    </source>
</evidence>
<dbReference type="Proteomes" id="UP000553632">
    <property type="component" value="Unassembled WGS sequence"/>
</dbReference>
<dbReference type="AlphaFoldDB" id="A0A7J6Q2G1"/>
<evidence type="ECO:0000313" key="3">
    <source>
        <dbReference type="Proteomes" id="UP000553632"/>
    </source>
</evidence>
<protein>
    <submittedName>
        <fullName evidence="2">Uncharacterized protein</fullName>
    </submittedName>
</protein>
<feature type="region of interest" description="Disordered" evidence="1">
    <location>
        <begin position="79"/>
        <end position="120"/>
    </location>
</feature>
<gene>
    <name evidence="2" type="ORF">FOZ63_013949</name>
</gene>
<keyword evidence="3" id="KW-1185">Reference proteome</keyword>
<accession>A0A7J6Q2G1</accession>
<organism evidence="2 3">
    <name type="scientific">Perkinsus olseni</name>
    <name type="common">Perkinsus atlanticus</name>
    <dbReference type="NCBI Taxonomy" id="32597"/>
    <lineage>
        <taxon>Eukaryota</taxon>
        <taxon>Sar</taxon>
        <taxon>Alveolata</taxon>
        <taxon>Perkinsozoa</taxon>
        <taxon>Perkinsea</taxon>
        <taxon>Perkinsida</taxon>
        <taxon>Perkinsidae</taxon>
        <taxon>Perkinsus</taxon>
    </lineage>
</organism>
<name>A0A7J6Q2G1_PEROL</name>
<dbReference type="EMBL" id="JABANO010036486">
    <property type="protein sequence ID" value="KAF4701750.1"/>
    <property type="molecule type" value="Genomic_DNA"/>
</dbReference>
<comment type="caution">
    <text evidence="2">The sequence shown here is derived from an EMBL/GenBank/DDBJ whole genome shotgun (WGS) entry which is preliminary data.</text>
</comment>
<feature type="compositionally biased region" description="Basic and acidic residues" evidence="1">
    <location>
        <begin position="108"/>
        <end position="120"/>
    </location>
</feature>
<proteinExistence type="predicted"/>
<reference evidence="2 3" key="1">
    <citation type="submission" date="2020-04" db="EMBL/GenBank/DDBJ databases">
        <title>Perkinsus olseni comparative genomics.</title>
        <authorList>
            <person name="Bogema D.R."/>
        </authorList>
    </citation>
    <scope>NUCLEOTIDE SEQUENCE [LARGE SCALE GENOMIC DNA]</scope>
    <source>
        <strain evidence="2 3">ATCC PRA-207</strain>
    </source>
</reference>
<evidence type="ECO:0000313" key="2">
    <source>
        <dbReference type="EMBL" id="KAF4701750.1"/>
    </source>
</evidence>
<sequence length="147" mass="16191">MAGCGQRLAGFRVRPVQLVPEVLIFAGKFGYNLESCRWFSSLPDADPRRVMEASWIEEAEAQGIEDAIRDASVNLTSDQNGDDSIIAPSTLSPLVNNPAERSPVSERLVGESEVHDNEDVTRDVSSYALLCQRGETDRPFHIKSRSA</sequence>